<organism evidence="10 11">
    <name type="scientific">Megamonas hypermegale</name>
    <dbReference type="NCBI Taxonomy" id="158847"/>
    <lineage>
        <taxon>Bacteria</taxon>
        <taxon>Bacillati</taxon>
        <taxon>Bacillota</taxon>
        <taxon>Negativicutes</taxon>
        <taxon>Selenomonadales</taxon>
        <taxon>Selenomonadaceae</taxon>
        <taxon>Megamonas</taxon>
    </lineage>
</organism>
<feature type="transmembrane region" description="Helical" evidence="9">
    <location>
        <begin position="118"/>
        <end position="140"/>
    </location>
</feature>
<dbReference type="GO" id="GO:0005886">
    <property type="term" value="C:plasma membrane"/>
    <property type="evidence" value="ECO:0007669"/>
    <property type="project" value="UniProtKB-SubCell"/>
</dbReference>
<gene>
    <name evidence="10" type="primary">pbuO</name>
    <name evidence="10" type="ORF">NCTC10571_00489</name>
</gene>
<feature type="transmembrane region" description="Helical" evidence="9">
    <location>
        <begin position="331"/>
        <end position="348"/>
    </location>
</feature>
<feature type="transmembrane region" description="Helical" evidence="9">
    <location>
        <begin position="249"/>
        <end position="270"/>
    </location>
</feature>
<keyword evidence="3 8" id="KW-0813">Transport</keyword>
<dbReference type="InterPro" id="IPR045018">
    <property type="entry name" value="Azg-like"/>
</dbReference>
<evidence type="ECO:0000256" key="9">
    <source>
        <dbReference type="SAM" id="Phobius"/>
    </source>
</evidence>
<evidence type="ECO:0000313" key="11">
    <source>
        <dbReference type="Proteomes" id="UP000255234"/>
    </source>
</evidence>
<accession>A0A378NPK2</accession>
<evidence type="ECO:0000256" key="3">
    <source>
        <dbReference type="ARBA" id="ARBA00022448"/>
    </source>
</evidence>
<feature type="transmembrane region" description="Helical" evidence="9">
    <location>
        <begin position="152"/>
        <end position="176"/>
    </location>
</feature>
<dbReference type="AlphaFoldDB" id="A0A378NPK2"/>
<dbReference type="InterPro" id="IPR006043">
    <property type="entry name" value="NCS2"/>
</dbReference>
<dbReference type="InterPro" id="IPR026033">
    <property type="entry name" value="Azg-like_bact_archaea"/>
</dbReference>
<evidence type="ECO:0000256" key="6">
    <source>
        <dbReference type="ARBA" id="ARBA00022989"/>
    </source>
</evidence>
<evidence type="ECO:0000256" key="2">
    <source>
        <dbReference type="ARBA" id="ARBA00005697"/>
    </source>
</evidence>
<sequence>MVLYDSIQNKSQKGFVMSIKEYFKFEERKTSYFTETLAGFTTFLTMAYIIILNPSVLSQTGMDFNGVFFATIIATIVGCLFMGIFANYPIAIAPGLAMNAYFSFVVVISMGIPWQEALGAVFISALIFLILSLTSFRQAVINAIPASMKEGISAGIGLFISFVGLQSAHIIVASPATLVTLGNFTDPVTYMSLIGLFISIILVVNNVRGALFLGMIITSILSFLFGYISLPDTIFSTPELGNTFMQMDIMGAISHNLYTIIFTFFIVTLFDTTGTMLGIAKQAGLMKNDTFPNVKSALLADSIASLVGSIFGTSPTSAYVESGSGVASGGRTGFVNVIIALLFLLMLFTAPIAKVLSTVPAVTAPALIIVGFYMMSSLSRINWDDMQEAFPAFLIFLMMPLSYSITDAVGIGIISYCLIKIFSGKIKQVHPLLYVFMLLFIIQFVVLSN</sequence>
<evidence type="ECO:0000256" key="7">
    <source>
        <dbReference type="ARBA" id="ARBA00023136"/>
    </source>
</evidence>
<dbReference type="RefSeq" id="WP_033405769.1">
    <property type="nucleotide sequence ID" value="NZ_UGPP01000001.1"/>
</dbReference>
<feature type="transmembrane region" description="Helical" evidence="9">
    <location>
        <begin position="92"/>
        <end position="112"/>
    </location>
</feature>
<comment type="subcellular location">
    <subcellularLocation>
        <location evidence="1 8">Cell membrane</location>
        <topology evidence="1 8">Multi-pass membrane protein</topology>
    </subcellularLocation>
</comment>
<feature type="transmembrane region" description="Helical" evidence="9">
    <location>
        <begin position="431"/>
        <end position="448"/>
    </location>
</feature>
<proteinExistence type="inferred from homology"/>
<evidence type="ECO:0000256" key="8">
    <source>
        <dbReference type="PIRNR" id="PIRNR005353"/>
    </source>
</evidence>
<evidence type="ECO:0000256" key="1">
    <source>
        <dbReference type="ARBA" id="ARBA00004651"/>
    </source>
</evidence>
<evidence type="ECO:0000256" key="4">
    <source>
        <dbReference type="ARBA" id="ARBA00022475"/>
    </source>
</evidence>
<keyword evidence="7 8" id="KW-0472">Membrane</keyword>
<feature type="transmembrane region" description="Helical" evidence="9">
    <location>
        <begin position="64"/>
        <end position="85"/>
    </location>
</feature>
<dbReference type="GO" id="GO:0005345">
    <property type="term" value="F:purine nucleobase transmembrane transporter activity"/>
    <property type="evidence" value="ECO:0007669"/>
    <property type="project" value="TreeGrafter"/>
</dbReference>
<keyword evidence="4 8" id="KW-1003">Cell membrane</keyword>
<dbReference type="Pfam" id="PF00860">
    <property type="entry name" value="Xan_ur_permease"/>
    <property type="match status" value="1"/>
</dbReference>
<feature type="transmembrane region" description="Helical" evidence="9">
    <location>
        <begin position="355"/>
        <end position="375"/>
    </location>
</feature>
<feature type="transmembrane region" description="Helical" evidence="9">
    <location>
        <begin position="32"/>
        <end position="52"/>
    </location>
</feature>
<dbReference type="PANTHER" id="PTHR43337:SF1">
    <property type="entry name" value="XANTHINE_URACIL PERMEASE C887.17-RELATED"/>
    <property type="match status" value="1"/>
</dbReference>
<feature type="transmembrane region" description="Helical" evidence="9">
    <location>
        <begin position="188"/>
        <end position="204"/>
    </location>
</feature>
<keyword evidence="6 8" id="KW-1133">Transmembrane helix</keyword>
<dbReference type="PANTHER" id="PTHR43337">
    <property type="entry name" value="XANTHINE/URACIL PERMEASE C887.17-RELATED"/>
    <property type="match status" value="1"/>
</dbReference>
<feature type="transmembrane region" description="Helical" evidence="9">
    <location>
        <begin position="395"/>
        <end position="419"/>
    </location>
</feature>
<dbReference type="Proteomes" id="UP000255234">
    <property type="component" value="Unassembled WGS sequence"/>
</dbReference>
<dbReference type="EMBL" id="UGPP01000001">
    <property type="protein sequence ID" value="STY70353.1"/>
    <property type="molecule type" value="Genomic_DNA"/>
</dbReference>
<name>A0A378NPK2_9FIRM</name>
<dbReference type="PIRSF" id="PIRSF005353">
    <property type="entry name" value="PbuG"/>
    <property type="match status" value="1"/>
</dbReference>
<evidence type="ECO:0000313" key="10">
    <source>
        <dbReference type="EMBL" id="STY70353.1"/>
    </source>
</evidence>
<dbReference type="STRING" id="1122216.GCA_000423385_00605"/>
<comment type="similarity">
    <text evidence="2 8">Belongs to the nucleobase:cation symporter-2 (NCS2) (TC 2.A.40) family. Azg-like subfamily.</text>
</comment>
<protein>
    <submittedName>
        <fullName evidence="10">Guanine/hypoxanthine permease PbuO</fullName>
    </submittedName>
</protein>
<evidence type="ECO:0000256" key="5">
    <source>
        <dbReference type="ARBA" id="ARBA00022692"/>
    </source>
</evidence>
<feature type="transmembrane region" description="Helical" evidence="9">
    <location>
        <begin position="211"/>
        <end position="229"/>
    </location>
</feature>
<reference evidence="10 11" key="1">
    <citation type="submission" date="2018-06" db="EMBL/GenBank/DDBJ databases">
        <authorList>
            <consortium name="Pathogen Informatics"/>
            <person name="Doyle S."/>
        </authorList>
    </citation>
    <scope>NUCLEOTIDE SEQUENCE [LARGE SCALE GENOMIC DNA]</scope>
    <source>
        <strain evidence="10 11">NCTC10571</strain>
    </source>
</reference>
<keyword evidence="5 8" id="KW-0812">Transmembrane</keyword>